<organism evidence="7 8">
    <name type="scientific">Chryseobacterium tagetis</name>
    <dbReference type="NCBI Taxonomy" id="2801334"/>
    <lineage>
        <taxon>Bacteria</taxon>
        <taxon>Pseudomonadati</taxon>
        <taxon>Bacteroidota</taxon>
        <taxon>Flavobacteriia</taxon>
        <taxon>Flavobacteriales</taxon>
        <taxon>Weeksellaceae</taxon>
        <taxon>Chryseobacterium group</taxon>
        <taxon>Chryseobacterium</taxon>
    </lineage>
</organism>
<comment type="caution">
    <text evidence="7">The sequence shown here is derived from an EMBL/GenBank/DDBJ whole genome shotgun (WGS) entry which is preliminary data.</text>
</comment>
<accession>A0ABS8A741</accession>
<dbReference type="PANTHER" id="PTHR30250:SF26">
    <property type="entry name" value="PSMA PROTEIN"/>
    <property type="match status" value="1"/>
</dbReference>
<keyword evidence="5 6" id="KW-0472">Membrane</keyword>
<feature type="transmembrane region" description="Helical" evidence="6">
    <location>
        <begin position="429"/>
        <end position="447"/>
    </location>
</feature>
<gene>
    <name evidence="7" type="ORF">JI747_018330</name>
</gene>
<evidence type="ECO:0000256" key="3">
    <source>
        <dbReference type="ARBA" id="ARBA00022692"/>
    </source>
</evidence>
<dbReference type="Proteomes" id="UP000618240">
    <property type="component" value="Unassembled WGS sequence"/>
</dbReference>
<dbReference type="InterPro" id="IPR002797">
    <property type="entry name" value="Polysacc_synth"/>
</dbReference>
<evidence type="ECO:0000256" key="2">
    <source>
        <dbReference type="ARBA" id="ARBA00022475"/>
    </source>
</evidence>
<evidence type="ECO:0000256" key="1">
    <source>
        <dbReference type="ARBA" id="ARBA00004651"/>
    </source>
</evidence>
<proteinExistence type="predicted"/>
<reference evidence="7 8" key="1">
    <citation type="submission" date="2021-09" db="EMBL/GenBank/DDBJ databases">
        <title>Genome sequencing and assembly of Chryseobacterium sp. RG1.</title>
        <authorList>
            <person name="Chhetri G."/>
        </authorList>
    </citation>
    <scope>NUCLEOTIDE SEQUENCE [LARGE SCALE GENOMIC DNA]</scope>
    <source>
        <strain evidence="7 8">RG1</strain>
    </source>
</reference>
<feature type="transmembrane region" description="Helical" evidence="6">
    <location>
        <begin position="297"/>
        <end position="330"/>
    </location>
</feature>
<evidence type="ECO:0000313" key="8">
    <source>
        <dbReference type="Proteomes" id="UP000618240"/>
    </source>
</evidence>
<dbReference type="EMBL" id="JAERSE020000005">
    <property type="protein sequence ID" value="MCA6069128.1"/>
    <property type="molecule type" value="Genomic_DNA"/>
</dbReference>
<keyword evidence="4 6" id="KW-1133">Transmembrane helix</keyword>
<feature type="transmembrane region" description="Helical" evidence="6">
    <location>
        <begin position="7"/>
        <end position="29"/>
    </location>
</feature>
<protein>
    <submittedName>
        <fullName evidence="7">Oligosaccharide flippase family protein</fullName>
    </submittedName>
</protein>
<feature type="transmembrane region" description="Helical" evidence="6">
    <location>
        <begin position="399"/>
        <end position="417"/>
    </location>
</feature>
<feature type="transmembrane region" description="Helical" evidence="6">
    <location>
        <begin position="126"/>
        <end position="146"/>
    </location>
</feature>
<evidence type="ECO:0000256" key="6">
    <source>
        <dbReference type="SAM" id="Phobius"/>
    </source>
</evidence>
<dbReference type="PANTHER" id="PTHR30250">
    <property type="entry name" value="PST FAMILY PREDICTED COLANIC ACID TRANSPORTER"/>
    <property type="match status" value="1"/>
</dbReference>
<dbReference type="InterPro" id="IPR050833">
    <property type="entry name" value="Poly_Biosynth_Transport"/>
</dbReference>
<feature type="transmembrane region" description="Helical" evidence="6">
    <location>
        <begin position="336"/>
        <end position="355"/>
    </location>
</feature>
<evidence type="ECO:0000313" key="7">
    <source>
        <dbReference type="EMBL" id="MCA6069128.1"/>
    </source>
</evidence>
<feature type="transmembrane region" description="Helical" evidence="6">
    <location>
        <begin position="187"/>
        <end position="206"/>
    </location>
</feature>
<evidence type="ECO:0000256" key="4">
    <source>
        <dbReference type="ARBA" id="ARBA00022989"/>
    </source>
</evidence>
<dbReference type="Pfam" id="PF01943">
    <property type="entry name" value="Polysacc_synt"/>
    <property type="match status" value="1"/>
</dbReference>
<feature type="transmembrane region" description="Helical" evidence="6">
    <location>
        <begin position="158"/>
        <end position="175"/>
    </location>
</feature>
<keyword evidence="2" id="KW-1003">Cell membrane</keyword>
<keyword evidence="3 6" id="KW-0812">Transmembrane</keyword>
<sequence length="478" mass="54005">MNSKKKTIINVITSGGQVALVGVIYYFLYKFLLQELGVKRLGVWSVVMSASSVANLADLGIATSMVRFVALYDHQKNLKRIPHLIFTGVVLNLLIFIPVCLIIWPSAYYILGNIIEKDYIYLARQLLPFSLLCVLINSLSGVYGSLLDGFRKNYLRNFIFTFSSVVFFLLSFWSVKKYGLIGVVWSQVIQSLISLILCILISVRLFKFNPLKWRWSSYIFKEIFSYGIKFQLTSITGILNEPVTKMLLAKFGGLAFAGYYEMANKLVMQIRGVIVSANQSLIPLLVKESVESKNKNYFSVLSISFAAVFIIALISLSSINIISSFISVIWIGKEQYIFINILLFLSVCMFINLLSAPTYFSLISTSKLGPVIRSQLLMAFINIVLGFVLGYSYHGYGIVLTWMIVVIVGSVYLLNSVGFKNTFSFIQKYQTAVLSLLVINILAVVFSRLYNDLAFIIFIINLCVFIFILYINLVKKNN</sequence>
<feature type="transmembrane region" description="Helical" evidence="6">
    <location>
        <begin position="41"/>
        <end position="72"/>
    </location>
</feature>
<comment type="subcellular location">
    <subcellularLocation>
        <location evidence="1">Cell membrane</location>
        <topology evidence="1">Multi-pass membrane protein</topology>
    </subcellularLocation>
</comment>
<feature type="transmembrane region" description="Helical" evidence="6">
    <location>
        <begin position="84"/>
        <end position="106"/>
    </location>
</feature>
<feature type="transmembrane region" description="Helical" evidence="6">
    <location>
        <begin position="376"/>
        <end position="393"/>
    </location>
</feature>
<name>A0ABS8A741_9FLAO</name>
<evidence type="ECO:0000256" key="5">
    <source>
        <dbReference type="ARBA" id="ARBA00023136"/>
    </source>
</evidence>
<feature type="transmembrane region" description="Helical" evidence="6">
    <location>
        <begin position="453"/>
        <end position="473"/>
    </location>
</feature>
<dbReference type="RefSeq" id="WP_225690317.1">
    <property type="nucleotide sequence ID" value="NZ_JAERSE020000005.1"/>
</dbReference>
<keyword evidence="8" id="KW-1185">Reference proteome</keyword>